<reference evidence="3" key="2">
    <citation type="submission" date="2020-09" db="EMBL/GenBank/DDBJ databases">
        <authorList>
            <person name="Sun Q."/>
            <person name="Zhou Y."/>
        </authorList>
    </citation>
    <scope>NUCLEOTIDE SEQUENCE</scope>
    <source>
        <strain evidence="3">CGMCC 1.15085</strain>
    </source>
</reference>
<reference evidence="3" key="1">
    <citation type="journal article" date="2014" name="Int. J. Syst. Evol. Microbiol.">
        <title>Complete genome sequence of Corynebacterium casei LMG S-19264T (=DSM 44701T), isolated from a smear-ripened cheese.</title>
        <authorList>
            <consortium name="US DOE Joint Genome Institute (JGI-PGF)"/>
            <person name="Walter F."/>
            <person name="Albersmeier A."/>
            <person name="Kalinowski J."/>
            <person name="Ruckert C."/>
        </authorList>
    </citation>
    <scope>NUCLEOTIDE SEQUENCE</scope>
    <source>
        <strain evidence="3">CGMCC 1.15085</strain>
    </source>
</reference>
<dbReference type="PANTHER" id="PTHR19136:SF81">
    <property type="entry name" value="MOLYBDENUM COFACTOR GUANYLYLTRANSFERASE"/>
    <property type="match status" value="1"/>
</dbReference>
<keyword evidence="3" id="KW-0548">Nucleotidyltransferase</keyword>
<evidence type="ECO:0000259" key="2">
    <source>
        <dbReference type="Pfam" id="PF12804"/>
    </source>
</evidence>
<dbReference type="Proteomes" id="UP000636793">
    <property type="component" value="Unassembled WGS sequence"/>
</dbReference>
<organism evidence="3 4">
    <name type="scientific">Flexivirga endophytica</name>
    <dbReference type="NCBI Taxonomy" id="1849103"/>
    <lineage>
        <taxon>Bacteria</taxon>
        <taxon>Bacillati</taxon>
        <taxon>Actinomycetota</taxon>
        <taxon>Actinomycetes</taxon>
        <taxon>Micrococcales</taxon>
        <taxon>Dermacoccaceae</taxon>
        <taxon>Flexivirga</taxon>
    </lineage>
</organism>
<keyword evidence="1" id="KW-0808">Transferase</keyword>
<sequence>MLAGGAGSRLGGVDKAAVELAGRSLLSWPLEAVRDARNLVVVGETVAAVPERALRVVEEPAGGGPAAASVAGLRAIRDAADWTCLIACDLPGAVRAIQLLVGADAGDADGVVMAAPDGRRQWLLGRYRTAALRAAADALGDPADRSMRALLGGLRLTTATAAEGVWRDVDTWSDHEQWARALSDGREAPQA</sequence>
<dbReference type="GO" id="GO:0016779">
    <property type="term" value="F:nucleotidyltransferase activity"/>
    <property type="evidence" value="ECO:0007669"/>
    <property type="project" value="UniProtKB-KW"/>
</dbReference>
<dbReference type="SUPFAM" id="SSF53448">
    <property type="entry name" value="Nucleotide-diphospho-sugar transferases"/>
    <property type="match status" value="1"/>
</dbReference>
<dbReference type="Gene3D" id="3.90.550.10">
    <property type="entry name" value="Spore Coat Polysaccharide Biosynthesis Protein SpsA, Chain A"/>
    <property type="match status" value="1"/>
</dbReference>
<protein>
    <submittedName>
        <fullName evidence="3">Molybdenum cofactor guanylyltransferase</fullName>
    </submittedName>
</protein>
<name>A0A916X1I6_9MICO</name>
<evidence type="ECO:0000256" key="1">
    <source>
        <dbReference type="ARBA" id="ARBA00022679"/>
    </source>
</evidence>
<proteinExistence type="predicted"/>
<feature type="domain" description="MobA-like NTP transferase" evidence="2">
    <location>
        <begin position="2"/>
        <end position="151"/>
    </location>
</feature>
<dbReference type="InterPro" id="IPR029044">
    <property type="entry name" value="Nucleotide-diphossugar_trans"/>
</dbReference>
<dbReference type="PANTHER" id="PTHR19136">
    <property type="entry name" value="MOLYBDENUM COFACTOR GUANYLYLTRANSFERASE"/>
    <property type="match status" value="1"/>
</dbReference>
<dbReference type="Pfam" id="PF12804">
    <property type="entry name" value="NTP_transf_3"/>
    <property type="match status" value="1"/>
</dbReference>
<dbReference type="EMBL" id="BMHI01000009">
    <property type="protein sequence ID" value="GGB47897.1"/>
    <property type="molecule type" value="Genomic_DNA"/>
</dbReference>
<dbReference type="InterPro" id="IPR025877">
    <property type="entry name" value="MobA-like_NTP_Trfase"/>
</dbReference>
<comment type="caution">
    <text evidence="3">The sequence shown here is derived from an EMBL/GenBank/DDBJ whole genome shotgun (WGS) entry which is preliminary data.</text>
</comment>
<evidence type="ECO:0000313" key="4">
    <source>
        <dbReference type="Proteomes" id="UP000636793"/>
    </source>
</evidence>
<evidence type="ECO:0000313" key="3">
    <source>
        <dbReference type="EMBL" id="GGB47897.1"/>
    </source>
</evidence>
<keyword evidence="4" id="KW-1185">Reference proteome</keyword>
<accession>A0A916X1I6</accession>
<dbReference type="AlphaFoldDB" id="A0A916X1I6"/>
<gene>
    <name evidence="3" type="ORF">GCM10011492_43880</name>
</gene>